<dbReference type="PIRSF" id="PIRSF002741">
    <property type="entry name" value="MppA"/>
    <property type="match status" value="1"/>
</dbReference>
<dbReference type="GO" id="GO:0043190">
    <property type="term" value="C:ATP-binding cassette (ABC) transporter complex"/>
    <property type="evidence" value="ECO:0007669"/>
    <property type="project" value="InterPro"/>
</dbReference>
<dbReference type="Gene3D" id="3.40.190.10">
    <property type="entry name" value="Periplasmic binding protein-like II"/>
    <property type="match status" value="1"/>
</dbReference>
<dbReference type="InterPro" id="IPR039424">
    <property type="entry name" value="SBP_5"/>
</dbReference>
<dbReference type="GO" id="GO:0030288">
    <property type="term" value="C:outer membrane-bounded periplasmic space"/>
    <property type="evidence" value="ECO:0007669"/>
    <property type="project" value="TreeGrafter"/>
</dbReference>
<sequence>MNLSHGRAQTLILLLTLGLSSQFSLAAQQTTPFLAVHAIPQYTHLKVMPYANANAPKGGMLSQSSNGTFDNLNSMNGKGSSTDGINYLFDTLMDRSLDEPNVMYPLLAEKATYDSHKPKFVIFYLNPKARFSNGDPLTAEDVKFTFDTYQEKANPGLKMYLSDLEKTEVLSKYQVKFTFRSDDNAEMPLIVASLPIYSKKDWQNKDFTRVTMQPILGSGPYLIDRIDAGRSITYKRNPNYWAKDLPVNRGRYNFERLRYVYYRNLDVTFEGFKSGQFTLHEENISRRWVTEYNFPAVQDGLIKKYNANLSKPLDFQSFVFNTRRKPLDDIYLRKALSYAYDFEWQNKALFYGQYQRLQSYFANSELAAVGRPSSAELSVIDPYLSKLNPLMQKGFLADWKFPASDASGFNRQNLLFSRQILQDAGYTIKNGRLLDHQAKPVEIEILIHQDGLQRTLMPFVRNLKRLGITVNIRHVDVPQYIERMRRSDFDMTTMRLPQTITPGKEQAQFWSSKAADEEGNYNFAGIKNPAIDQVIQKIIAAESREQVVLHTRVLDRLLRAGYYHIPTYGKPETWLAYWDMYQQPQQKPKLSVGVDYWWIDAEKAKKVGQYLRKK</sequence>
<dbReference type="Proteomes" id="UP000451048">
    <property type="component" value="Unassembled WGS sequence"/>
</dbReference>
<evidence type="ECO:0000313" key="4">
    <source>
        <dbReference type="EMBL" id="NAR73714.1"/>
    </source>
</evidence>
<proteinExistence type="predicted"/>
<evidence type="ECO:0000256" key="2">
    <source>
        <dbReference type="SAM" id="SignalP"/>
    </source>
</evidence>
<dbReference type="PANTHER" id="PTHR30290:SF64">
    <property type="entry name" value="ABC TRANSPORTER PERIPLASMIC BINDING PROTEIN"/>
    <property type="match status" value="1"/>
</dbReference>
<comment type="caution">
    <text evidence="4">The sequence shown here is derived from an EMBL/GenBank/DDBJ whole genome shotgun (WGS) entry which is preliminary data.</text>
</comment>
<feature type="signal peptide" evidence="2">
    <location>
        <begin position="1"/>
        <end position="26"/>
    </location>
</feature>
<feature type="chain" id="PRO_5042602605" evidence="2">
    <location>
        <begin position="27"/>
        <end position="614"/>
    </location>
</feature>
<dbReference type="EMBL" id="WTTO01000024">
    <property type="protein sequence ID" value="NAR73714.1"/>
    <property type="molecule type" value="Genomic_DNA"/>
</dbReference>
<dbReference type="Pfam" id="PF00496">
    <property type="entry name" value="SBP_bac_5"/>
    <property type="match status" value="1"/>
</dbReference>
<dbReference type="GO" id="GO:0042884">
    <property type="term" value="P:microcin transport"/>
    <property type="evidence" value="ECO:0007669"/>
    <property type="project" value="TreeGrafter"/>
</dbReference>
<keyword evidence="1 2" id="KW-0732">Signal</keyword>
<dbReference type="RefSeq" id="WP_160127190.1">
    <property type="nucleotide sequence ID" value="NZ_CP031984.1"/>
</dbReference>
<dbReference type="SUPFAM" id="SSF53850">
    <property type="entry name" value="Periplasmic binding protein-like II"/>
    <property type="match status" value="1"/>
</dbReference>
<dbReference type="AlphaFoldDB" id="A0AAJ2YUX4"/>
<dbReference type="GO" id="GO:0015833">
    <property type="term" value="P:peptide transport"/>
    <property type="evidence" value="ECO:0007669"/>
    <property type="project" value="TreeGrafter"/>
</dbReference>
<dbReference type="InterPro" id="IPR030678">
    <property type="entry name" value="Peptide/Ni-bd"/>
</dbReference>
<gene>
    <name evidence="4" type="ORF">GPS52_09425</name>
</gene>
<accession>A0AAJ2YUX4</accession>
<name>A0AAJ2YUX4_ACIHA</name>
<evidence type="ECO:0000256" key="1">
    <source>
        <dbReference type="ARBA" id="ARBA00022729"/>
    </source>
</evidence>
<dbReference type="InterPro" id="IPR000914">
    <property type="entry name" value="SBP_5_dom"/>
</dbReference>
<evidence type="ECO:0000313" key="5">
    <source>
        <dbReference type="Proteomes" id="UP000451048"/>
    </source>
</evidence>
<reference evidence="4 5" key="1">
    <citation type="submission" date="2019-12" db="EMBL/GenBank/DDBJ databases">
        <title>Acinetobacter haemolyticus comparative genomics.</title>
        <authorList>
            <person name="Castro-Jaimes S."/>
            <person name="Bello-Lopez E."/>
            <person name="Velazquez-Acosta C."/>
            <person name="Volkow-Fernandez P."/>
            <person name="Lozano-Zarain P."/>
            <person name="Castillo Ramirez S."/>
            <person name="Cevallos M.A."/>
        </authorList>
    </citation>
    <scope>NUCLEOTIDE SEQUENCE [LARGE SCALE GENOMIC DNA]</scope>
    <source>
        <strain evidence="4 5">AN10</strain>
    </source>
</reference>
<dbReference type="PANTHER" id="PTHR30290">
    <property type="entry name" value="PERIPLASMIC BINDING COMPONENT OF ABC TRANSPORTER"/>
    <property type="match status" value="1"/>
</dbReference>
<dbReference type="CDD" id="cd08497">
    <property type="entry name" value="MbnE-like"/>
    <property type="match status" value="1"/>
</dbReference>
<organism evidence="4 5">
    <name type="scientific">Acinetobacter haemolyticus</name>
    <dbReference type="NCBI Taxonomy" id="29430"/>
    <lineage>
        <taxon>Bacteria</taxon>
        <taxon>Pseudomonadati</taxon>
        <taxon>Pseudomonadota</taxon>
        <taxon>Gammaproteobacteria</taxon>
        <taxon>Moraxellales</taxon>
        <taxon>Moraxellaceae</taxon>
        <taxon>Acinetobacter</taxon>
    </lineage>
</organism>
<protein>
    <submittedName>
        <fullName evidence="4">ABC transporter substrate-binding protein</fullName>
    </submittedName>
</protein>
<dbReference type="GO" id="GO:1904680">
    <property type="term" value="F:peptide transmembrane transporter activity"/>
    <property type="evidence" value="ECO:0007669"/>
    <property type="project" value="TreeGrafter"/>
</dbReference>
<dbReference type="Gene3D" id="3.10.105.10">
    <property type="entry name" value="Dipeptide-binding Protein, Domain 3"/>
    <property type="match status" value="1"/>
</dbReference>
<evidence type="ECO:0000259" key="3">
    <source>
        <dbReference type="Pfam" id="PF00496"/>
    </source>
</evidence>
<feature type="domain" description="Solute-binding protein family 5" evidence="3">
    <location>
        <begin position="103"/>
        <end position="514"/>
    </location>
</feature>